<evidence type="ECO:0000256" key="3">
    <source>
        <dbReference type="ARBA" id="ARBA00022475"/>
    </source>
</evidence>
<dbReference type="GO" id="GO:0005886">
    <property type="term" value="C:plasma membrane"/>
    <property type="evidence" value="ECO:0007669"/>
    <property type="project" value="UniProtKB-SubCell"/>
</dbReference>
<gene>
    <name evidence="8" type="ORF">BKG62_03705</name>
</gene>
<dbReference type="RefSeq" id="WP_044104581.1">
    <property type="nucleotide sequence ID" value="NZ_CP050223.1"/>
</dbReference>
<dbReference type="Proteomes" id="UP000180113">
    <property type="component" value="Unassembled WGS sequence"/>
</dbReference>
<dbReference type="InterPro" id="IPR038468">
    <property type="entry name" value="MmpS_C"/>
</dbReference>
<keyword evidence="4 7" id="KW-0812">Transmembrane</keyword>
<evidence type="ECO:0000313" key="9">
    <source>
        <dbReference type="Proteomes" id="UP000180113"/>
    </source>
</evidence>
<evidence type="ECO:0000313" key="8">
    <source>
        <dbReference type="EMBL" id="OHT56014.1"/>
    </source>
</evidence>
<evidence type="ECO:0000256" key="5">
    <source>
        <dbReference type="ARBA" id="ARBA00022989"/>
    </source>
</evidence>
<sequence>MPEESDVAGGTSVLTKGAGLVLRRAWIPLLIVVVLALGGLVVYRARGIFGTNNEITRPGAGLAEDAEPFNPKTVTYEVFGKEGAVATINYLDLQANPQIVRDAPLPWSVRLTTTATSATATVVAQGDGDNISCRVVVNDQVKAENTSQGVNAQTFCLVKSA</sequence>
<dbReference type="Gene3D" id="2.60.40.2880">
    <property type="entry name" value="MmpS1-5, C-terminal soluble domain"/>
    <property type="match status" value="1"/>
</dbReference>
<dbReference type="EMBL" id="MLHW01000001">
    <property type="protein sequence ID" value="OHT56014.1"/>
    <property type="molecule type" value="Genomic_DNA"/>
</dbReference>
<evidence type="ECO:0000256" key="7">
    <source>
        <dbReference type="SAM" id="Phobius"/>
    </source>
</evidence>
<evidence type="ECO:0000256" key="4">
    <source>
        <dbReference type="ARBA" id="ARBA00022692"/>
    </source>
</evidence>
<dbReference type="AlphaFoldDB" id="A0AB73LU06"/>
<protein>
    <submittedName>
        <fullName evidence="8">Uncharacterized protein</fullName>
    </submittedName>
</protein>
<name>A0AB73LU06_MYCCH</name>
<keyword evidence="5 7" id="KW-1133">Transmembrane helix</keyword>
<reference evidence="8 9" key="1">
    <citation type="submission" date="2016-10" db="EMBL/GenBank/DDBJ databases">
        <title>Evaluation of Human, Animal and Environmental Mycobacterium chelonae Isolates by Core Genome Phylogenomic Analysis, Targeted Gene Comparison, and Anti-microbial Susceptibility Patterns: A Tale of Mistaken Identities.</title>
        <authorList>
            <person name="Fogelson S.B."/>
            <person name="Camus A.C."/>
            <person name="Lorenz W."/>
            <person name="Vasireddy R."/>
            <person name="Vasireddy S."/>
            <person name="Smith T."/>
            <person name="Brown-Elliott B.A."/>
            <person name="Wallace R.J.Jr."/>
            <person name="Hasan N.A."/>
            <person name="Reischl U."/>
            <person name="Sanchez S."/>
        </authorList>
    </citation>
    <scope>NUCLEOTIDE SEQUENCE [LARGE SCALE GENOMIC DNA]</scope>
    <source>
        <strain evidence="8 9">42895</strain>
    </source>
</reference>
<evidence type="ECO:0000256" key="6">
    <source>
        <dbReference type="ARBA" id="ARBA00023136"/>
    </source>
</evidence>
<evidence type="ECO:0000256" key="1">
    <source>
        <dbReference type="ARBA" id="ARBA00004236"/>
    </source>
</evidence>
<dbReference type="Pfam" id="PF05423">
    <property type="entry name" value="Mycobact_memb"/>
    <property type="match status" value="1"/>
</dbReference>
<feature type="transmembrane region" description="Helical" evidence="7">
    <location>
        <begin position="25"/>
        <end position="43"/>
    </location>
</feature>
<comment type="similarity">
    <text evidence="2">Belongs to the MmpS family.</text>
</comment>
<organism evidence="8 9">
    <name type="scientific">Mycobacteroides chelonae</name>
    <name type="common">Mycobacterium chelonae</name>
    <dbReference type="NCBI Taxonomy" id="1774"/>
    <lineage>
        <taxon>Bacteria</taxon>
        <taxon>Bacillati</taxon>
        <taxon>Actinomycetota</taxon>
        <taxon>Actinomycetes</taxon>
        <taxon>Mycobacteriales</taxon>
        <taxon>Mycobacteriaceae</taxon>
        <taxon>Mycobacteroides</taxon>
    </lineage>
</organism>
<keyword evidence="6 7" id="KW-0472">Membrane</keyword>
<evidence type="ECO:0000256" key="2">
    <source>
        <dbReference type="ARBA" id="ARBA00007531"/>
    </source>
</evidence>
<proteinExistence type="inferred from homology"/>
<accession>A0AB73LU06</accession>
<comment type="caution">
    <text evidence="8">The sequence shown here is derived from an EMBL/GenBank/DDBJ whole genome shotgun (WGS) entry which is preliminary data.</text>
</comment>
<dbReference type="InterPro" id="IPR008693">
    <property type="entry name" value="MmpS"/>
</dbReference>
<comment type="subcellular location">
    <subcellularLocation>
        <location evidence="1">Cell membrane</location>
    </subcellularLocation>
</comment>
<keyword evidence="3" id="KW-1003">Cell membrane</keyword>